<protein>
    <submittedName>
        <fullName evidence="2">Putative DNA polymerase</fullName>
    </submittedName>
</protein>
<dbReference type="Pfam" id="PF10108">
    <property type="entry name" value="DNA_pol_B_exo2"/>
    <property type="match status" value="1"/>
</dbReference>
<accession>A0A6H1ZS55</accession>
<evidence type="ECO:0000313" key="3">
    <source>
        <dbReference type="EMBL" id="QJI01494.1"/>
    </source>
</evidence>
<proteinExistence type="predicted"/>
<evidence type="ECO:0000259" key="1">
    <source>
        <dbReference type="Pfam" id="PF10108"/>
    </source>
</evidence>
<evidence type="ECO:0000313" key="2">
    <source>
        <dbReference type="EMBL" id="QJA50309.1"/>
    </source>
</evidence>
<organism evidence="2">
    <name type="scientific">viral metagenome</name>
    <dbReference type="NCBI Taxonomy" id="1070528"/>
    <lineage>
        <taxon>unclassified sequences</taxon>
        <taxon>metagenomes</taxon>
        <taxon>organismal metagenomes</taxon>
    </lineage>
</organism>
<gene>
    <name evidence="2" type="ORF">TM448A01705_0009</name>
    <name evidence="3" type="ORF">TM448B02577_0012</name>
</gene>
<name>A0A6H1ZS55_9ZZZZ</name>
<dbReference type="EMBL" id="MT144927">
    <property type="protein sequence ID" value="QJI01494.1"/>
    <property type="molecule type" value="Genomic_DNA"/>
</dbReference>
<dbReference type="AlphaFoldDB" id="A0A6H1ZS55"/>
<dbReference type="InterPro" id="IPR019288">
    <property type="entry name" value="3'-5'_exonuclease_PolB-like"/>
</dbReference>
<sequence>MQSNELPPVILDIETRGDKRLENLFMDNIKAPGNIKDPDKIAMAIRKKEQEATKEMAVDTDFNEIICIGIKVVDEEPQLMNLREFVDWYNTEVKVSETDIGRRTNGMRTMVTFNGKCFDLPTMIKGAIKEGLEDFPYQDFILMMDKYKSKGRYIDLMDDIGMVWGKNKSLDKYLQIYLGVAKKDIDFETAGVDEIKEHCLEDLLNSEKLFKKFKKLWYI</sequence>
<dbReference type="InterPro" id="IPR012337">
    <property type="entry name" value="RNaseH-like_sf"/>
</dbReference>
<dbReference type="EMBL" id="MT144187">
    <property type="protein sequence ID" value="QJA50309.1"/>
    <property type="molecule type" value="Genomic_DNA"/>
</dbReference>
<dbReference type="SUPFAM" id="SSF53098">
    <property type="entry name" value="Ribonuclease H-like"/>
    <property type="match status" value="1"/>
</dbReference>
<reference evidence="2" key="1">
    <citation type="submission" date="2020-03" db="EMBL/GenBank/DDBJ databases">
        <title>The deep terrestrial virosphere.</title>
        <authorList>
            <person name="Holmfeldt K."/>
            <person name="Nilsson E."/>
            <person name="Simone D."/>
            <person name="Lopez-Fernandez M."/>
            <person name="Wu X."/>
            <person name="de Brujin I."/>
            <person name="Lundin D."/>
            <person name="Andersson A."/>
            <person name="Bertilsson S."/>
            <person name="Dopson M."/>
        </authorList>
    </citation>
    <scope>NUCLEOTIDE SEQUENCE</scope>
    <source>
        <strain evidence="2">TM448A01705</strain>
        <strain evidence="3">TM448B02577</strain>
    </source>
</reference>
<feature type="domain" description="Predicted 3'-5' exonuclease PolB-like" evidence="1">
    <location>
        <begin position="61"/>
        <end position="214"/>
    </location>
</feature>